<evidence type="ECO:0000313" key="5">
    <source>
        <dbReference type="Proteomes" id="UP001497623"/>
    </source>
</evidence>
<dbReference type="GO" id="GO:0003677">
    <property type="term" value="F:DNA binding"/>
    <property type="evidence" value="ECO:0007669"/>
    <property type="project" value="UniProtKB-KW"/>
</dbReference>
<comment type="caution">
    <text evidence="4">The sequence shown here is derived from an EMBL/GenBank/DDBJ whole genome shotgun (WGS) entry which is preliminary data.</text>
</comment>
<feature type="region of interest" description="Disordered" evidence="3">
    <location>
        <begin position="1"/>
        <end position="161"/>
    </location>
</feature>
<evidence type="ECO:0000256" key="2">
    <source>
        <dbReference type="ARBA" id="ARBA00023125"/>
    </source>
</evidence>
<evidence type="ECO:0000313" key="4">
    <source>
        <dbReference type="EMBL" id="CAL4234555.1"/>
    </source>
</evidence>
<dbReference type="Proteomes" id="UP001497623">
    <property type="component" value="Unassembled WGS sequence"/>
</dbReference>
<dbReference type="PRINTS" id="PR00930">
    <property type="entry name" value="HIGHMOBLTYIY"/>
</dbReference>
<sequence length="161" mass="17443">MIGSCGSESPARAESRERHNPARPKPGTTSFKTNMAEDAASESPKRKRGRPAKPEGEKAAAKKAKTEDGEKRSRGRPKGSKNKSAKKPKELPGRPLNVLGHGVRHVKACGINWMRPDPPKRSPSPREAEPKTEALSDSDNESEPEAEPQTQSGNKSDEDDS</sequence>
<evidence type="ECO:0000256" key="3">
    <source>
        <dbReference type="SAM" id="MobiDB-lite"/>
    </source>
</evidence>
<accession>A0AAV2SPT7</accession>
<keyword evidence="2" id="KW-0238">DNA-binding</keyword>
<keyword evidence="5" id="KW-1185">Reference proteome</keyword>
<feature type="compositionally biased region" description="Acidic residues" evidence="3">
    <location>
        <begin position="136"/>
        <end position="146"/>
    </location>
</feature>
<dbReference type="PRINTS" id="PR00929">
    <property type="entry name" value="ATHOOK"/>
</dbReference>
<evidence type="ECO:0000256" key="1">
    <source>
        <dbReference type="ARBA" id="ARBA00022737"/>
    </source>
</evidence>
<dbReference type="GO" id="GO:0006355">
    <property type="term" value="P:regulation of DNA-templated transcription"/>
    <property type="evidence" value="ECO:0007669"/>
    <property type="project" value="InterPro"/>
</dbReference>
<dbReference type="GO" id="GO:0005634">
    <property type="term" value="C:nucleus"/>
    <property type="evidence" value="ECO:0007669"/>
    <property type="project" value="InterPro"/>
</dbReference>
<reference evidence="4 5" key="1">
    <citation type="submission" date="2024-05" db="EMBL/GenBank/DDBJ databases">
        <authorList>
            <person name="Wallberg A."/>
        </authorList>
    </citation>
    <scope>NUCLEOTIDE SEQUENCE [LARGE SCALE GENOMIC DNA]</scope>
</reference>
<dbReference type="InterPro" id="IPR017956">
    <property type="entry name" value="AT_hook_DNA-bd_motif"/>
</dbReference>
<gene>
    <name evidence="4" type="ORF">MNOR_LOCUS39992</name>
</gene>
<feature type="compositionally biased region" description="Basic residues" evidence="3">
    <location>
        <begin position="73"/>
        <end position="86"/>
    </location>
</feature>
<name>A0AAV2SPT7_MEGNR</name>
<dbReference type="EMBL" id="CAXKWB010113264">
    <property type="protein sequence ID" value="CAL4234555.1"/>
    <property type="molecule type" value="Genomic_DNA"/>
</dbReference>
<organism evidence="4 5">
    <name type="scientific">Meganyctiphanes norvegica</name>
    <name type="common">Northern krill</name>
    <name type="synonym">Thysanopoda norvegica</name>
    <dbReference type="NCBI Taxonomy" id="48144"/>
    <lineage>
        <taxon>Eukaryota</taxon>
        <taxon>Metazoa</taxon>
        <taxon>Ecdysozoa</taxon>
        <taxon>Arthropoda</taxon>
        <taxon>Crustacea</taxon>
        <taxon>Multicrustacea</taxon>
        <taxon>Malacostraca</taxon>
        <taxon>Eumalacostraca</taxon>
        <taxon>Eucarida</taxon>
        <taxon>Euphausiacea</taxon>
        <taxon>Euphausiidae</taxon>
        <taxon>Meganyctiphanes</taxon>
    </lineage>
</organism>
<feature type="compositionally biased region" description="Basic and acidic residues" evidence="3">
    <location>
        <begin position="117"/>
        <end position="134"/>
    </location>
</feature>
<proteinExistence type="predicted"/>
<dbReference type="InterPro" id="IPR000116">
    <property type="entry name" value="HMGA"/>
</dbReference>
<feature type="compositionally biased region" description="Basic and acidic residues" evidence="3">
    <location>
        <begin position="52"/>
        <end position="72"/>
    </location>
</feature>
<protein>
    <submittedName>
        <fullName evidence="4">Uncharacterized protein</fullName>
    </submittedName>
</protein>
<feature type="compositionally biased region" description="Basic and acidic residues" evidence="3">
    <location>
        <begin position="11"/>
        <end position="20"/>
    </location>
</feature>
<dbReference type="GO" id="GO:0000785">
    <property type="term" value="C:chromatin"/>
    <property type="evidence" value="ECO:0007669"/>
    <property type="project" value="InterPro"/>
</dbReference>
<dbReference type="AlphaFoldDB" id="A0AAV2SPT7"/>
<keyword evidence="1" id="KW-0677">Repeat</keyword>